<dbReference type="EMBL" id="CM044705">
    <property type="protein sequence ID" value="KAI5660980.1"/>
    <property type="molecule type" value="Genomic_DNA"/>
</dbReference>
<gene>
    <name evidence="1" type="ORF">M9H77_20303</name>
</gene>
<accession>A0ACC0AL35</accession>
<keyword evidence="2" id="KW-1185">Reference proteome</keyword>
<organism evidence="1 2">
    <name type="scientific">Catharanthus roseus</name>
    <name type="common">Madagascar periwinkle</name>
    <name type="synonym">Vinca rosea</name>
    <dbReference type="NCBI Taxonomy" id="4058"/>
    <lineage>
        <taxon>Eukaryota</taxon>
        <taxon>Viridiplantae</taxon>
        <taxon>Streptophyta</taxon>
        <taxon>Embryophyta</taxon>
        <taxon>Tracheophyta</taxon>
        <taxon>Spermatophyta</taxon>
        <taxon>Magnoliopsida</taxon>
        <taxon>eudicotyledons</taxon>
        <taxon>Gunneridae</taxon>
        <taxon>Pentapetalae</taxon>
        <taxon>asterids</taxon>
        <taxon>lamiids</taxon>
        <taxon>Gentianales</taxon>
        <taxon>Apocynaceae</taxon>
        <taxon>Rauvolfioideae</taxon>
        <taxon>Vinceae</taxon>
        <taxon>Catharanthinae</taxon>
        <taxon>Catharanthus</taxon>
    </lineage>
</organism>
<evidence type="ECO:0000313" key="2">
    <source>
        <dbReference type="Proteomes" id="UP001060085"/>
    </source>
</evidence>
<reference evidence="2" key="1">
    <citation type="journal article" date="2023" name="Nat. Plants">
        <title>Single-cell RNA sequencing provides a high-resolution roadmap for understanding the multicellular compartmentation of specialized metabolism.</title>
        <authorList>
            <person name="Sun S."/>
            <person name="Shen X."/>
            <person name="Li Y."/>
            <person name="Li Y."/>
            <person name="Wang S."/>
            <person name="Li R."/>
            <person name="Zhang H."/>
            <person name="Shen G."/>
            <person name="Guo B."/>
            <person name="Wei J."/>
            <person name="Xu J."/>
            <person name="St-Pierre B."/>
            <person name="Chen S."/>
            <person name="Sun C."/>
        </authorList>
    </citation>
    <scope>NUCLEOTIDE SEQUENCE [LARGE SCALE GENOMIC DNA]</scope>
</reference>
<protein>
    <submittedName>
        <fullName evidence="1">Uncharacterized protein</fullName>
    </submittedName>
</protein>
<sequence>MKLKLVCGILFIHLLILQVIANLDEDSNNINNVSELPMVNSLSKNSNILRLKSMDFQNQEENDEKTIDSSSQVHHHHHHHHHHHIDDPSTIVFFFLDDLKLGKTMPIYFPNRDLSSSHFLPKEEANKIPFSSKQLPKLLQLFSFSKESPQAIAMEDTLRECETNPIKGETKLCATSLSSAVEFALEIFGSDHRIQVLSTNYQTKLTIPLQKYTINKVPKEILAEKMVSCHTMPYPYGILYCHYQESENRVFKVSLVSEVGDKVEAVAVCHMDTSQWGKNHVSFRVLGIEPGTSPVCHFFPADNFVLVPSAST</sequence>
<evidence type="ECO:0000313" key="1">
    <source>
        <dbReference type="EMBL" id="KAI5660980.1"/>
    </source>
</evidence>
<dbReference type="Proteomes" id="UP001060085">
    <property type="component" value="Linkage Group LG05"/>
</dbReference>
<name>A0ACC0AL35_CATRO</name>
<proteinExistence type="predicted"/>
<comment type="caution">
    <text evidence="1">The sequence shown here is derived from an EMBL/GenBank/DDBJ whole genome shotgun (WGS) entry which is preliminary data.</text>
</comment>